<dbReference type="EMBL" id="CP033972">
    <property type="protein sequence ID" value="AZG46111.1"/>
    <property type="molecule type" value="Genomic_DNA"/>
</dbReference>
<organism evidence="1 2">
    <name type="scientific">Gordonia insulae</name>
    <dbReference type="NCBI Taxonomy" id="2420509"/>
    <lineage>
        <taxon>Bacteria</taxon>
        <taxon>Bacillati</taxon>
        <taxon>Actinomycetota</taxon>
        <taxon>Actinomycetes</taxon>
        <taxon>Mycobacteriales</taxon>
        <taxon>Gordoniaceae</taxon>
        <taxon>Gordonia</taxon>
    </lineage>
</organism>
<reference evidence="1 2" key="1">
    <citation type="submission" date="2018-11" db="EMBL/GenBank/DDBJ databases">
        <title>Gordonia insulae sp. nov., isolated from an island soil.</title>
        <authorList>
            <person name="Kim Y.S."/>
            <person name="Kim S.B."/>
        </authorList>
    </citation>
    <scope>NUCLEOTIDE SEQUENCE [LARGE SCALE GENOMIC DNA]</scope>
    <source>
        <strain evidence="1 2">MMS17-SY073</strain>
    </source>
</reference>
<protein>
    <recommendedName>
        <fullName evidence="3">Methylase</fullName>
    </recommendedName>
</protein>
<dbReference type="RefSeq" id="WP_331852570.1">
    <property type="nucleotide sequence ID" value="NZ_CP033972.1"/>
</dbReference>
<keyword evidence="2" id="KW-1185">Reference proteome</keyword>
<dbReference type="SUPFAM" id="SSF53335">
    <property type="entry name" value="S-adenosyl-L-methionine-dependent methyltransferases"/>
    <property type="match status" value="1"/>
</dbReference>
<proteinExistence type="predicted"/>
<accession>A0A3G8JM07</accession>
<gene>
    <name evidence="1" type="ORF">D7316_02712</name>
</gene>
<evidence type="ECO:0008006" key="3">
    <source>
        <dbReference type="Google" id="ProtNLM"/>
    </source>
</evidence>
<dbReference type="AlphaFoldDB" id="A0A3G8JM07"/>
<dbReference type="Proteomes" id="UP000271469">
    <property type="component" value="Chromosome"/>
</dbReference>
<evidence type="ECO:0000313" key="1">
    <source>
        <dbReference type="EMBL" id="AZG46111.1"/>
    </source>
</evidence>
<dbReference type="InterPro" id="IPR029063">
    <property type="entry name" value="SAM-dependent_MTases_sf"/>
</dbReference>
<dbReference type="KEGG" id="gom:D7316_02712"/>
<evidence type="ECO:0000313" key="2">
    <source>
        <dbReference type="Proteomes" id="UP000271469"/>
    </source>
</evidence>
<name>A0A3G8JM07_9ACTN</name>
<sequence>MAHSPVVLDVLTAVPRPLVVDLGYGARPDTTVEMATRLRVVAPGVDVVGLEIDPERVVAERDGVRFGLGGFELAGLAPQLVRAFNVLRQYDEAEVADAWARMQRALAPGGLIVEGTCDEIGRRCSWVLLDAGGPRSLTLCWAPEHTARPSELAERLPKSLIHRNVPGEPIHRLLQLADRSWDVAATHAAFGPRSRWRQALTLLRAQGVDVTIPRGRTVDNVLSVPWAAVAPTE</sequence>